<accession>A0ABN3GG82</accession>
<proteinExistence type="predicted"/>
<feature type="chain" id="PRO_5045233462" evidence="2">
    <location>
        <begin position="28"/>
        <end position="44"/>
    </location>
</feature>
<name>A0ABN3GG82_9ACTN</name>
<comment type="caution">
    <text evidence="3">The sequence shown here is derived from an EMBL/GenBank/DDBJ whole genome shotgun (WGS) entry which is preliminary data.</text>
</comment>
<keyword evidence="2" id="KW-0732">Signal</keyword>
<protein>
    <submittedName>
        <fullName evidence="3">Uncharacterized protein</fullName>
    </submittedName>
</protein>
<feature type="region of interest" description="Disordered" evidence="1">
    <location>
        <begin position="25"/>
        <end position="44"/>
    </location>
</feature>
<feature type="signal peptide" evidence="2">
    <location>
        <begin position="1"/>
        <end position="27"/>
    </location>
</feature>
<evidence type="ECO:0000256" key="2">
    <source>
        <dbReference type="SAM" id="SignalP"/>
    </source>
</evidence>
<evidence type="ECO:0000256" key="1">
    <source>
        <dbReference type="SAM" id="MobiDB-lite"/>
    </source>
</evidence>
<dbReference type="Proteomes" id="UP001500253">
    <property type="component" value="Unassembled WGS sequence"/>
</dbReference>
<dbReference type="RefSeq" id="WP_346176113.1">
    <property type="nucleotide sequence ID" value="NZ_BAAASD010000018.1"/>
</dbReference>
<keyword evidence="4" id="KW-1185">Reference proteome</keyword>
<gene>
    <name evidence="3" type="ORF">GCM10010246_43690</name>
</gene>
<organism evidence="3 4">
    <name type="scientific">Streptomyces cuspidosporus</name>
    <dbReference type="NCBI Taxonomy" id="66882"/>
    <lineage>
        <taxon>Bacteria</taxon>
        <taxon>Bacillati</taxon>
        <taxon>Actinomycetota</taxon>
        <taxon>Actinomycetes</taxon>
        <taxon>Kitasatosporales</taxon>
        <taxon>Streptomycetaceae</taxon>
        <taxon>Streptomyces</taxon>
    </lineage>
</organism>
<sequence>MTRIRSIALAGLTAVASTAALALPAQAGTPTARLTPPSPGSGSG</sequence>
<evidence type="ECO:0000313" key="4">
    <source>
        <dbReference type="Proteomes" id="UP001500253"/>
    </source>
</evidence>
<dbReference type="EMBL" id="BAAASD010000018">
    <property type="protein sequence ID" value="GAA2350829.1"/>
    <property type="molecule type" value="Genomic_DNA"/>
</dbReference>
<evidence type="ECO:0000313" key="3">
    <source>
        <dbReference type="EMBL" id="GAA2350829.1"/>
    </source>
</evidence>
<reference evidence="3 4" key="1">
    <citation type="journal article" date="2019" name="Int. J. Syst. Evol. Microbiol.">
        <title>The Global Catalogue of Microorganisms (GCM) 10K type strain sequencing project: providing services to taxonomists for standard genome sequencing and annotation.</title>
        <authorList>
            <consortium name="The Broad Institute Genomics Platform"/>
            <consortium name="The Broad Institute Genome Sequencing Center for Infectious Disease"/>
            <person name="Wu L."/>
            <person name="Ma J."/>
        </authorList>
    </citation>
    <scope>NUCLEOTIDE SEQUENCE [LARGE SCALE GENOMIC DNA]</scope>
    <source>
        <strain evidence="3 4">JCM 4316</strain>
    </source>
</reference>